<evidence type="ECO:0000256" key="1">
    <source>
        <dbReference type="ARBA" id="ARBA00007447"/>
    </source>
</evidence>
<dbReference type="Gene3D" id="2.40.70.10">
    <property type="entry name" value="Acid Proteases"/>
    <property type="match status" value="2"/>
</dbReference>
<dbReference type="AlphaFoldDB" id="A0A4Y7L1M7"/>
<accession>A0A4Y7L1M7</accession>
<dbReference type="CDD" id="cd05476">
    <property type="entry name" value="pepsin_A_like_plant"/>
    <property type="match status" value="1"/>
</dbReference>
<evidence type="ECO:0000313" key="9">
    <source>
        <dbReference type="EMBL" id="RZC78552.1"/>
    </source>
</evidence>
<reference evidence="9 10" key="1">
    <citation type="journal article" date="2018" name="Science">
        <title>The opium poppy genome and morphinan production.</title>
        <authorList>
            <person name="Guo L."/>
            <person name="Winzer T."/>
            <person name="Yang X."/>
            <person name="Li Y."/>
            <person name="Ning Z."/>
            <person name="He Z."/>
            <person name="Teodor R."/>
            <person name="Lu Y."/>
            <person name="Bowser T.A."/>
            <person name="Graham I.A."/>
            <person name="Ye K."/>
        </authorList>
    </citation>
    <scope>NUCLEOTIDE SEQUENCE [LARGE SCALE GENOMIC DNA]</scope>
    <source>
        <strain evidence="10">cv. HN1</strain>
        <tissue evidence="9">Leaves</tissue>
    </source>
</reference>
<dbReference type="OMA" id="HINQESV"/>
<dbReference type="GO" id="GO:0006508">
    <property type="term" value="P:proteolysis"/>
    <property type="evidence" value="ECO:0007669"/>
    <property type="project" value="UniProtKB-KW"/>
</dbReference>
<keyword evidence="10" id="KW-1185">Reference proteome</keyword>
<evidence type="ECO:0000256" key="3">
    <source>
        <dbReference type="ARBA" id="ARBA00022750"/>
    </source>
</evidence>
<dbReference type="InterPro" id="IPR032799">
    <property type="entry name" value="TAXi_C"/>
</dbReference>
<evidence type="ECO:0000256" key="7">
    <source>
        <dbReference type="SAM" id="SignalP"/>
    </source>
</evidence>
<dbReference type="InterPro" id="IPR034161">
    <property type="entry name" value="Pepsin-like_plant"/>
</dbReference>
<dbReference type="EMBL" id="CM010723">
    <property type="protein sequence ID" value="RZC78552.1"/>
    <property type="molecule type" value="Genomic_DNA"/>
</dbReference>
<dbReference type="InterPro" id="IPR001461">
    <property type="entry name" value="Aspartic_peptidase_A1"/>
</dbReference>
<dbReference type="Pfam" id="PF14541">
    <property type="entry name" value="TAXi_C"/>
    <property type="match status" value="1"/>
</dbReference>
<dbReference type="InterPro" id="IPR051708">
    <property type="entry name" value="Plant_Aspart_Prot_A1"/>
</dbReference>
<dbReference type="Proteomes" id="UP000316621">
    <property type="component" value="Chromosome 9"/>
</dbReference>
<dbReference type="PANTHER" id="PTHR47967:SF36">
    <property type="entry name" value="PEPTIDASE A1 DOMAIN-CONTAINING PROTEIN"/>
    <property type="match status" value="1"/>
</dbReference>
<dbReference type="InterPro" id="IPR032861">
    <property type="entry name" value="TAXi_N"/>
</dbReference>
<keyword evidence="3" id="KW-0064">Aspartyl protease</keyword>
<keyword evidence="7" id="KW-0732">Signal</keyword>
<dbReference type="SUPFAM" id="SSF50630">
    <property type="entry name" value="Acid proteases"/>
    <property type="match status" value="1"/>
</dbReference>
<dbReference type="PROSITE" id="PS51767">
    <property type="entry name" value="PEPTIDASE_A1"/>
    <property type="match status" value="1"/>
</dbReference>
<dbReference type="OrthoDB" id="2747330at2759"/>
<feature type="domain" description="Peptidase A1" evidence="8">
    <location>
        <begin position="134"/>
        <end position="506"/>
    </location>
</feature>
<protein>
    <recommendedName>
        <fullName evidence="8">Peptidase A1 domain-containing protein</fullName>
    </recommendedName>
</protein>
<dbReference type="InterPro" id="IPR021109">
    <property type="entry name" value="Peptidase_aspartic_dom_sf"/>
</dbReference>
<dbReference type="GO" id="GO:0004190">
    <property type="term" value="F:aspartic-type endopeptidase activity"/>
    <property type="evidence" value="ECO:0007669"/>
    <property type="project" value="UniProtKB-KW"/>
</dbReference>
<evidence type="ECO:0000256" key="4">
    <source>
        <dbReference type="ARBA" id="ARBA00022801"/>
    </source>
</evidence>
<dbReference type="GO" id="GO:0005576">
    <property type="term" value="C:extracellular region"/>
    <property type="evidence" value="ECO:0007669"/>
    <property type="project" value="TreeGrafter"/>
</dbReference>
<evidence type="ECO:0000259" key="8">
    <source>
        <dbReference type="PROSITE" id="PS51767"/>
    </source>
</evidence>
<organism evidence="9 10">
    <name type="scientific">Papaver somniferum</name>
    <name type="common">Opium poppy</name>
    <dbReference type="NCBI Taxonomy" id="3469"/>
    <lineage>
        <taxon>Eukaryota</taxon>
        <taxon>Viridiplantae</taxon>
        <taxon>Streptophyta</taxon>
        <taxon>Embryophyta</taxon>
        <taxon>Tracheophyta</taxon>
        <taxon>Spermatophyta</taxon>
        <taxon>Magnoliopsida</taxon>
        <taxon>Ranunculales</taxon>
        <taxon>Papaveraceae</taxon>
        <taxon>Papaveroideae</taxon>
        <taxon>Papaver</taxon>
    </lineage>
</organism>
<proteinExistence type="inferred from homology"/>
<feature type="active site" evidence="6">
    <location>
        <position position="152"/>
    </location>
</feature>
<sequence>MKNRKKMSSSFILLLFLFLLSISFTSAEDINDILKDTKNEIAEVLHDNSKEFSDGFRGVFRQVDDGGKHKSRSKGPKEIVIPLEKFRKIPFADIWERLGHIAKVSLSRANRLKHKPKDETVNATGVFPKSYGEYSISLSFGTPPQTIPLIMDTGSEIVWVPCTKQYTCIFCNSTPVANPLSAPDNMKKYEPLDSESFRQTTCDHPGCTYIQGRFTCKSCKPTNSTSSNCLEVCPRYALEYGSGVTNGTLLSDTLTFGEVKIPYFVFGCSNFTFHIPAGIAGFGRGISSIPAQLGLRKFSYCLLSKTFNDTAKSSPLVLYDGSDSEDEDTDGISRTPFLQGPRKFPYYYIGLQEITVGGKKVHDVDEFITLHPDGSGGTIIDSGATFSFMGKQVYDKVVQEIDSQAADYKRAANVEKDVHLSPCYEVPKENASLPTLGFHFRGGVKMDLPVMNTFWFIDTNETTVACLAVVTDRGKGGGGPAVILGNFQQQNYYVEYDLKHEHLGFRTQDCSED</sequence>
<evidence type="ECO:0000313" key="10">
    <source>
        <dbReference type="Proteomes" id="UP000316621"/>
    </source>
</evidence>
<name>A0A4Y7L1M7_PAPSO</name>
<evidence type="ECO:0000256" key="5">
    <source>
        <dbReference type="ARBA" id="ARBA00023180"/>
    </source>
</evidence>
<dbReference type="Gramene" id="RZC78552">
    <property type="protein sequence ID" value="RZC78552"/>
    <property type="gene ID" value="C5167_002751"/>
</dbReference>
<keyword evidence="5" id="KW-0325">Glycoprotein</keyword>
<evidence type="ECO:0000256" key="2">
    <source>
        <dbReference type="ARBA" id="ARBA00022670"/>
    </source>
</evidence>
<comment type="similarity">
    <text evidence="1">Belongs to the peptidase A1 family.</text>
</comment>
<keyword evidence="4" id="KW-0378">Hydrolase</keyword>
<dbReference type="PANTHER" id="PTHR47967">
    <property type="entry name" value="OS07G0603500 PROTEIN-RELATED"/>
    <property type="match status" value="1"/>
</dbReference>
<feature type="chain" id="PRO_5021379257" description="Peptidase A1 domain-containing protein" evidence="7">
    <location>
        <begin position="28"/>
        <end position="513"/>
    </location>
</feature>
<dbReference type="Pfam" id="PF14543">
    <property type="entry name" value="TAXi_N"/>
    <property type="match status" value="1"/>
</dbReference>
<feature type="active site" evidence="6">
    <location>
        <position position="381"/>
    </location>
</feature>
<dbReference type="InterPro" id="IPR033121">
    <property type="entry name" value="PEPTIDASE_A1"/>
</dbReference>
<evidence type="ECO:0000256" key="6">
    <source>
        <dbReference type="PIRSR" id="PIRSR601461-1"/>
    </source>
</evidence>
<gene>
    <name evidence="9" type="ORF">C5167_002751</name>
</gene>
<dbReference type="PRINTS" id="PR00792">
    <property type="entry name" value="PEPSIN"/>
</dbReference>
<keyword evidence="2" id="KW-0645">Protease</keyword>
<feature type="signal peptide" evidence="7">
    <location>
        <begin position="1"/>
        <end position="27"/>
    </location>
</feature>